<dbReference type="InterPro" id="IPR011009">
    <property type="entry name" value="Kinase-like_dom_sf"/>
</dbReference>
<evidence type="ECO:0008006" key="3">
    <source>
        <dbReference type="Google" id="ProtNLM"/>
    </source>
</evidence>
<reference evidence="1" key="1">
    <citation type="journal article" date="2014" name="Int. J. Syst. Evol. Microbiol.">
        <title>Complete genome sequence of Corynebacterium casei LMG S-19264T (=DSM 44701T), isolated from a smear-ripened cheese.</title>
        <authorList>
            <consortium name="US DOE Joint Genome Institute (JGI-PGF)"/>
            <person name="Walter F."/>
            <person name="Albersmeier A."/>
            <person name="Kalinowski J."/>
            <person name="Ruckert C."/>
        </authorList>
    </citation>
    <scope>NUCLEOTIDE SEQUENCE</scope>
    <source>
        <strain evidence="1">JCM 17251</strain>
    </source>
</reference>
<protein>
    <recommendedName>
        <fullName evidence="3">Spore coat protein YsxE</fullName>
    </recommendedName>
</protein>
<dbReference type="PANTHER" id="PTHR39179:SF3">
    <property type="entry name" value="COTS-RELATED PROTEIN"/>
    <property type="match status" value="1"/>
</dbReference>
<dbReference type="PANTHER" id="PTHR39179">
    <property type="entry name" value="SPORE COAT PROTEIN I"/>
    <property type="match status" value="1"/>
</dbReference>
<dbReference type="InterPro" id="IPR047175">
    <property type="entry name" value="CotS-like"/>
</dbReference>
<dbReference type="Gene3D" id="3.30.200.20">
    <property type="entry name" value="Phosphorylase Kinase, domain 1"/>
    <property type="match status" value="1"/>
</dbReference>
<evidence type="ECO:0000313" key="2">
    <source>
        <dbReference type="Proteomes" id="UP000624041"/>
    </source>
</evidence>
<comment type="caution">
    <text evidence="1">The sequence shown here is derived from an EMBL/GenBank/DDBJ whole genome shotgun (WGS) entry which is preliminary data.</text>
</comment>
<dbReference type="Gene3D" id="3.90.1200.10">
    <property type="match status" value="1"/>
</dbReference>
<accession>A0A918D1X7</accession>
<reference evidence="1" key="2">
    <citation type="submission" date="2020-09" db="EMBL/GenBank/DDBJ databases">
        <authorList>
            <person name="Sun Q."/>
            <person name="Ohkuma M."/>
        </authorList>
    </citation>
    <scope>NUCLEOTIDE SEQUENCE</scope>
    <source>
        <strain evidence="1">JCM 17251</strain>
    </source>
</reference>
<proteinExistence type="predicted"/>
<dbReference type="RefSeq" id="WP_188857030.1">
    <property type="nucleotide sequence ID" value="NZ_BMOS01000012.1"/>
</dbReference>
<dbReference type="AlphaFoldDB" id="A0A918D1X7"/>
<organism evidence="1 2">
    <name type="scientific">Oceanobacillus indicireducens</name>
    <dbReference type="NCBI Taxonomy" id="1004261"/>
    <lineage>
        <taxon>Bacteria</taxon>
        <taxon>Bacillati</taxon>
        <taxon>Bacillota</taxon>
        <taxon>Bacilli</taxon>
        <taxon>Bacillales</taxon>
        <taxon>Bacillaceae</taxon>
        <taxon>Oceanobacillus</taxon>
    </lineage>
</organism>
<evidence type="ECO:0000313" key="1">
    <source>
        <dbReference type="EMBL" id="GGN58123.1"/>
    </source>
</evidence>
<gene>
    <name evidence="1" type="primary">ysxE</name>
    <name evidence="1" type="ORF">GCM10007971_19780</name>
</gene>
<keyword evidence="2" id="KW-1185">Reference proteome</keyword>
<dbReference type="SUPFAM" id="SSF56112">
    <property type="entry name" value="Protein kinase-like (PK-like)"/>
    <property type="match status" value="1"/>
</dbReference>
<dbReference type="Proteomes" id="UP000624041">
    <property type="component" value="Unassembled WGS sequence"/>
</dbReference>
<sequence length="329" mass="39338">MEKQAEILKAYNIYPQAIVAVTDRLHKVKAGGKEYALKRSRLDKQSIENWVSVYTRANQENLHEIIPVYLTRNREMYVEFAGEFYYLTPWIETNTRFIGENRIQSIYRQIGRIHVQTKNLYRLNKDELTNRFQTYQGNCTKDETRLLAWIEIIEQKHYPSPFELQVLTHYRDIRFSLFRSRQLVDEILSLAEEESSWGISLNHGNLQAGHIFDHYFINWESACYKHAVFDLMDLFRYGAIHEPQLKSHFLKNFSTYMEENPLTSLEQALLSLYLLNSEEYLRLVEQYHTTNETNISHIQLSIELEQIYRRLIFGLSFQEMLEQRARKDD</sequence>
<name>A0A918D1X7_9BACI</name>
<dbReference type="GO" id="GO:0042601">
    <property type="term" value="C:endospore-forming forespore"/>
    <property type="evidence" value="ECO:0007669"/>
    <property type="project" value="TreeGrafter"/>
</dbReference>
<dbReference type="EMBL" id="BMOS01000012">
    <property type="protein sequence ID" value="GGN58123.1"/>
    <property type="molecule type" value="Genomic_DNA"/>
</dbReference>